<evidence type="ECO:0000313" key="1">
    <source>
        <dbReference type="EMBL" id="KAF1939527.1"/>
    </source>
</evidence>
<sequence>MSVLQSDGTMNSVTFSDVLYAPDMFVSIISHSRIRDKGLYYHGWDEKVYWKSDDHKIVYTPEIDGIPNSLQASSDIEVAQAFAFVSAHSPRPNSAVLPTRKVSLAELHELFGHTDVRTLKQLVLSTTGLEITNKEPYSCETCLLGNSYKQISCQQPQRATQPFQRVHFDIFGPVQPTGDDKERYWIIYTEDSSMVKFAGGVAINANCDTRANKHPALLNITPVGWQSRTHKSLRAHDFCQPRNVAESPQDTPIVSRNQHISQCDHDNDGNIQSLYLAPWLLLYQNELGYFQLQFVHIAVQPFLVLV</sequence>
<accession>A0A6A5SQW5</accession>
<keyword evidence="2" id="KW-1185">Reference proteome</keyword>
<gene>
    <name evidence="1" type="ORF">EJ02DRAFT_513755</name>
</gene>
<evidence type="ECO:0000313" key="2">
    <source>
        <dbReference type="Proteomes" id="UP000800038"/>
    </source>
</evidence>
<reference evidence="1" key="1">
    <citation type="journal article" date="2020" name="Stud. Mycol.">
        <title>101 Dothideomycetes genomes: a test case for predicting lifestyles and emergence of pathogens.</title>
        <authorList>
            <person name="Haridas S."/>
            <person name="Albert R."/>
            <person name="Binder M."/>
            <person name="Bloem J."/>
            <person name="Labutti K."/>
            <person name="Salamov A."/>
            <person name="Andreopoulos B."/>
            <person name="Baker S."/>
            <person name="Barry K."/>
            <person name="Bills G."/>
            <person name="Bluhm B."/>
            <person name="Cannon C."/>
            <person name="Castanera R."/>
            <person name="Culley D."/>
            <person name="Daum C."/>
            <person name="Ezra D."/>
            <person name="Gonzalez J."/>
            <person name="Henrissat B."/>
            <person name="Kuo A."/>
            <person name="Liang C."/>
            <person name="Lipzen A."/>
            <person name="Lutzoni F."/>
            <person name="Magnuson J."/>
            <person name="Mondo S."/>
            <person name="Nolan M."/>
            <person name="Ohm R."/>
            <person name="Pangilinan J."/>
            <person name="Park H.-J."/>
            <person name="Ramirez L."/>
            <person name="Alfaro M."/>
            <person name="Sun H."/>
            <person name="Tritt A."/>
            <person name="Yoshinaga Y."/>
            <person name="Zwiers L.-H."/>
            <person name="Turgeon B."/>
            <person name="Goodwin S."/>
            <person name="Spatafora J."/>
            <person name="Crous P."/>
            <person name="Grigoriev I."/>
        </authorList>
    </citation>
    <scope>NUCLEOTIDE SEQUENCE</scope>
    <source>
        <strain evidence="1">CBS 161.51</strain>
    </source>
</reference>
<dbReference type="AlphaFoldDB" id="A0A6A5SQW5"/>
<name>A0A6A5SQW5_9PLEO</name>
<proteinExistence type="predicted"/>
<protein>
    <recommendedName>
        <fullName evidence="3">GAG-pre-integrase domain-containing protein</fullName>
    </recommendedName>
</protein>
<evidence type="ECO:0008006" key="3">
    <source>
        <dbReference type="Google" id="ProtNLM"/>
    </source>
</evidence>
<dbReference type="OrthoDB" id="5017987at2759"/>
<dbReference type="Proteomes" id="UP000800038">
    <property type="component" value="Unassembled WGS sequence"/>
</dbReference>
<organism evidence="1 2">
    <name type="scientific">Clathrospora elynae</name>
    <dbReference type="NCBI Taxonomy" id="706981"/>
    <lineage>
        <taxon>Eukaryota</taxon>
        <taxon>Fungi</taxon>
        <taxon>Dikarya</taxon>
        <taxon>Ascomycota</taxon>
        <taxon>Pezizomycotina</taxon>
        <taxon>Dothideomycetes</taxon>
        <taxon>Pleosporomycetidae</taxon>
        <taxon>Pleosporales</taxon>
        <taxon>Diademaceae</taxon>
        <taxon>Clathrospora</taxon>
    </lineage>
</organism>
<dbReference type="EMBL" id="ML976079">
    <property type="protein sequence ID" value="KAF1939527.1"/>
    <property type="molecule type" value="Genomic_DNA"/>
</dbReference>